<dbReference type="InterPro" id="IPR050446">
    <property type="entry name" value="FAD-oxidoreductase/Apoptosis"/>
</dbReference>
<dbReference type="PRINTS" id="PR00368">
    <property type="entry name" value="FADPNR"/>
</dbReference>
<dbReference type="InterPro" id="IPR028202">
    <property type="entry name" value="Reductase_C"/>
</dbReference>
<evidence type="ECO:0000256" key="2">
    <source>
        <dbReference type="ARBA" id="ARBA00022630"/>
    </source>
</evidence>
<dbReference type="EMBL" id="JBHUKR010000021">
    <property type="protein sequence ID" value="MFD2421371.1"/>
    <property type="molecule type" value="Genomic_DNA"/>
</dbReference>
<sequence length="417" mass="43658">MAAYTTKGGAAAMTVVVVGAGQAGVQTAASLRDNGYPGRVVLVGDEPGEPYQRPPLSKGYLEGTADAARLTLRGSSFFAKNDIDFLNTRVRRIDRDRKRVLTADGDELAYAHLVLATGSRNRALPVPGAALDGVFGLRTREDADVLRDRLGAAQHVVVIGGGFIGLEFAATAAKLGRSVTVVETVGRVLARVASPAVSAHYTDLHETHGNRILTGRTVTRLLGESSVTGVEVAGNGPDLVLPADLVVVGIGVIPNTELAADAGLAVDNGILVDECLSTSDSNVSAIGDCAAHSSPFASGPVRLESVQNAVDQARCVAAKLTGETAPYRSVPWFWSDQFHTKLQIAGLANGYDRTVVSGEPGAFSVFCFQGERLRAVESVNRPADHMAARRLFAAGTGLHPDDIDDGFELKRHLASAG</sequence>
<dbReference type="Gene3D" id="3.50.50.60">
    <property type="entry name" value="FAD/NAD(P)-binding domain"/>
    <property type="match status" value="2"/>
</dbReference>
<evidence type="ECO:0000313" key="8">
    <source>
        <dbReference type="Proteomes" id="UP001597417"/>
    </source>
</evidence>
<dbReference type="InterPro" id="IPR016156">
    <property type="entry name" value="FAD/NAD-linked_Rdtase_dimer_sf"/>
</dbReference>
<feature type="domain" description="FAD/NAD(P)-binding" evidence="5">
    <location>
        <begin position="14"/>
        <end position="313"/>
    </location>
</feature>
<evidence type="ECO:0000256" key="1">
    <source>
        <dbReference type="ARBA" id="ARBA00001974"/>
    </source>
</evidence>
<dbReference type="PANTHER" id="PTHR43557:SF2">
    <property type="entry name" value="RIESKE DOMAIN-CONTAINING PROTEIN-RELATED"/>
    <property type="match status" value="1"/>
</dbReference>
<keyword evidence="4" id="KW-0560">Oxidoreductase</keyword>
<evidence type="ECO:0000256" key="3">
    <source>
        <dbReference type="ARBA" id="ARBA00022827"/>
    </source>
</evidence>
<dbReference type="Gene3D" id="3.30.390.30">
    <property type="match status" value="1"/>
</dbReference>
<keyword evidence="8" id="KW-1185">Reference proteome</keyword>
<dbReference type="PRINTS" id="PR00411">
    <property type="entry name" value="PNDRDTASEI"/>
</dbReference>
<feature type="domain" description="Reductase C-terminal" evidence="6">
    <location>
        <begin position="332"/>
        <end position="410"/>
    </location>
</feature>
<dbReference type="InterPro" id="IPR036188">
    <property type="entry name" value="FAD/NAD-bd_sf"/>
</dbReference>
<keyword evidence="2" id="KW-0285">Flavoprotein</keyword>
<reference evidence="8" key="1">
    <citation type="journal article" date="2019" name="Int. J. Syst. Evol. Microbiol.">
        <title>The Global Catalogue of Microorganisms (GCM) 10K type strain sequencing project: providing services to taxonomists for standard genome sequencing and annotation.</title>
        <authorList>
            <consortium name="The Broad Institute Genomics Platform"/>
            <consortium name="The Broad Institute Genome Sequencing Center for Infectious Disease"/>
            <person name="Wu L."/>
            <person name="Ma J."/>
        </authorList>
    </citation>
    <scope>NUCLEOTIDE SEQUENCE [LARGE SCALE GENOMIC DNA]</scope>
    <source>
        <strain evidence="8">CGMCC 4.7645</strain>
    </source>
</reference>
<evidence type="ECO:0000313" key="7">
    <source>
        <dbReference type="EMBL" id="MFD2421371.1"/>
    </source>
</evidence>
<comment type="caution">
    <text evidence="7">The sequence shown here is derived from an EMBL/GenBank/DDBJ whole genome shotgun (WGS) entry which is preliminary data.</text>
</comment>
<dbReference type="InterPro" id="IPR023753">
    <property type="entry name" value="FAD/NAD-binding_dom"/>
</dbReference>
<proteinExistence type="predicted"/>
<dbReference type="PANTHER" id="PTHR43557">
    <property type="entry name" value="APOPTOSIS-INDUCING FACTOR 1"/>
    <property type="match status" value="1"/>
</dbReference>
<evidence type="ECO:0000256" key="4">
    <source>
        <dbReference type="ARBA" id="ARBA00023002"/>
    </source>
</evidence>
<organism evidence="7 8">
    <name type="scientific">Amycolatopsis pigmentata</name>
    <dbReference type="NCBI Taxonomy" id="450801"/>
    <lineage>
        <taxon>Bacteria</taxon>
        <taxon>Bacillati</taxon>
        <taxon>Actinomycetota</taxon>
        <taxon>Actinomycetes</taxon>
        <taxon>Pseudonocardiales</taxon>
        <taxon>Pseudonocardiaceae</taxon>
        <taxon>Amycolatopsis</taxon>
    </lineage>
</organism>
<dbReference type="Pfam" id="PF07992">
    <property type="entry name" value="Pyr_redox_2"/>
    <property type="match status" value="1"/>
</dbReference>
<protein>
    <submittedName>
        <fullName evidence="7">NAD(P)/FAD-dependent oxidoreductase</fullName>
    </submittedName>
</protein>
<dbReference type="RefSeq" id="WP_378269896.1">
    <property type="nucleotide sequence ID" value="NZ_JBHUKR010000021.1"/>
</dbReference>
<gene>
    <name evidence="7" type="ORF">ACFSXZ_34075</name>
</gene>
<dbReference type="SUPFAM" id="SSF55424">
    <property type="entry name" value="FAD/NAD-linked reductases, dimerisation (C-terminal) domain"/>
    <property type="match status" value="1"/>
</dbReference>
<accession>A0ABW5G8Z1</accession>
<comment type="cofactor">
    <cofactor evidence="1">
        <name>FAD</name>
        <dbReference type="ChEBI" id="CHEBI:57692"/>
    </cofactor>
</comment>
<name>A0ABW5G8Z1_9PSEU</name>
<evidence type="ECO:0000259" key="5">
    <source>
        <dbReference type="Pfam" id="PF07992"/>
    </source>
</evidence>
<keyword evidence="3" id="KW-0274">FAD</keyword>
<evidence type="ECO:0000259" key="6">
    <source>
        <dbReference type="Pfam" id="PF14759"/>
    </source>
</evidence>
<dbReference type="Pfam" id="PF14759">
    <property type="entry name" value="Reductase_C"/>
    <property type="match status" value="1"/>
</dbReference>
<dbReference type="Proteomes" id="UP001597417">
    <property type="component" value="Unassembled WGS sequence"/>
</dbReference>
<dbReference type="SUPFAM" id="SSF51905">
    <property type="entry name" value="FAD/NAD(P)-binding domain"/>
    <property type="match status" value="2"/>
</dbReference>